<evidence type="ECO:0000256" key="7">
    <source>
        <dbReference type="ARBA" id="ARBA00023128"/>
    </source>
</evidence>
<accession>A0A8S1IZS0</accession>
<dbReference type="GO" id="GO:0022857">
    <property type="term" value="F:transmembrane transporter activity"/>
    <property type="evidence" value="ECO:0007669"/>
    <property type="project" value="TreeGrafter"/>
</dbReference>
<dbReference type="PROSITE" id="PS50920">
    <property type="entry name" value="SOLCAR"/>
    <property type="match status" value="2"/>
</dbReference>
<dbReference type="InterPro" id="IPR018108">
    <property type="entry name" value="MCP_transmembrane"/>
</dbReference>
<keyword evidence="7" id="KW-0496">Mitochondrion</keyword>
<evidence type="ECO:0000256" key="5">
    <source>
        <dbReference type="ARBA" id="ARBA00022737"/>
    </source>
</evidence>
<dbReference type="SUPFAM" id="SSF103506">
    <property type="entry name" value="Mitochondrial carrier"/>
    <property type="match status" value="1"/>
</dbReference>
<dbReference type="OrthoDB" id="193856at2759"/>
<evidence type="ECO:0000256" key="3">
    <source>
        <dbReference type="ARBA" id="ARBA00022448"/>
    </source>
</evidence>
<dbReference type="InterPro" id="IPR050567">
    <property type="entry name" value="Mitochondrial_Carrier"/>
</dbReference>
<dbReference type="AlphaFoldDB" id="A0A8S1IZS0"/>
<dbReference type="Gene3D" id="1.50.40.10">
    <property type="entry name" value="Mitochondrial carrier domain"/>
    <property type="match status" value="1"/>
</dbReference>
<evidence type="ECO:0000313" key="11">
    <source>
        <dbReference type="EMBL" id="CAD7700328.1"/>
    </source>
</evidence>
<keyword evidence="4 9" id="KW-0812">Transmembrane</keyword>
<keyword evidence="12" id="KW-1185">Reference proteome</keyword>
<keyword evidence="6" id="KW-1133">Transmembrane helix</keyword>
<feature type="repeat" description="Solcar" evidence="9">
    <location>
        <begin position="98"/>
        <end position="185"/>
    </location>
</feature>
<dbReference type="GO" id="GO:0031966">
    <property type="term" value="C:mitochondrial membrane"/>
    <property type="evidence" value="ECO:0007669"/>
    <property type="project" value="UniProtKB-SubCell"/>
</dbReference>
<feature type="repeat" description="Solcar" evidence="9">
    <location>
        <begin position="1"/>
        <end position="84"/>
    </location>
</feature>
<name>A0A8S1IZS0_9CHLO</name>
<reference evidence="11" key="1">
    <citation type="submission" date="2020-12" db="EMBL/GenBank/DDBJ databases">
        <authorList>
            <person name="Iha C."/>
        </authorList>
    </citation>
    <scope>NUCLEOTIDE SEQUENCE</scope>
</reference>
<dbReference type="Proteomes" id="UP000708148">
    <property type="component" value="Unassembled WGS sequence"/>
</dbReference>
<keyword evidence="5" id="KW-0677">Repeat</keyword>
<keyword evidence="3 10" id="KW-0813">Transport</keyword>
<dbReference type="InterPro" id="IPR023395">
    <property type="entry name" value="MCP_dom_sf"/>
</dbReference>
<evidence type="ECO:0000256" key="4">
    <source>
        <dbReference type="ARBA" id="ARBA00022692"/>
    </source>
</evidence>
<comment type="subcellular location">
    <subcellularLocation>
        <location evidence="1">Mitochondrion membrane</location>
        <topology evidence="1">Multi-pass membrane protein</topology>
    </subcellularLocation>
</comment>
<comment type="similarity">
    <text evidence="2 10">Belongs to the mitochondrial carrier (TC 2.A.29) family.</text>
</comment>
<sequence length="188" mass="20364">MSTGVFAGSVQSFVVTPVDVLKIRLQVQTAVPGQKSYVGAFGMARQIIQRAGVQGLFRGLPVTLLRDTPSHGVYFYVYHHIKDIIESKGHAQCSAVGAPAVGMFLAGGVAGVVSWLSVYPLDVCKSRVQALDRDRSPYKTWVECAAQIYRLEGAAPFWRGLIATLYRAFLVNAAIFTAYESCMSGLNA</sequence>
<dbReference type="Pfam" id="PF00153">
    <property type="entry name" value="Mito_carr"/>
    <property type="match status" value="2"/>
</dbReference>
<dbReference type="PANTHER" id="PTHR45624">
    <property type="entry name" value="MITOCHONDRIAL BASIC AMINO ACIDS TRANSPORTER-RELATED"/>
    <property type="match status" value="1"/>
</dbReference>
<evidence type="ECO:0000256" key="6">
    <source>
        <dbReference type="ARBA" id="ARBA00022989"/>
    </source>
</evidence>
<evidence type="ECO:0000313" key="12">
    <source>
        <dbReference type="Proteomes" id="UP000708148"/>
    </source>
</evidence>
<comment type="caution">
    <text evidence="11">The sequence shown here is derived from an EMBL/GenBank/DDBJ whole genome shotgun (WGS) entry which is preliminary data.</text>
</comment>
<dbReference type="PANTHER" id="PTHR45624:SF10">
    <property type="entry name" value="SLC (SOLUTE CARRIER) HOMOLOG"/>
    <property type="match status" value="1"/>
</dbReference>
<evidence type="ECO:0000256" key="9">
    <source>
        <dbReference type="PROSITE-ProRule" id="PRU00282"/>
    </source>
</evidence>
<dbReference type="EMBL" id="CAJHUC010001224">
    <property type="protein sequence ID" value="CAD7700328.1"/>
    <property type="molecule type" value="Genomic_DNA"/>
</dbReference>
<organism evidence="11 12">
    <name type="scientific">Ostreobium quekettii</name>
    <dbReference type="NCBI Taxonomy" id="121088"/>
    <lineage>
        <taxon>Eukaryota</taxon>
        <taxon>Viridiplantae</taxon>
        <taxon>Chlorophyta</taxon>
        <taxon>core chlorophytes</taxon>
        <taxon>Ulvophyceae</taxon>
        <taxon>TCBD clade</taxon>
        <taxon>Bryopsidales</taxon>
        <taxon>Ostreobineae</taxon>
        <taxon>Ostreobiaceae</taxon>
        <taxon>Ostreobium</taxon>
    </lineage>
</organism>
<evidence type="ECO:0000256" key="10">
    <source>
        <dbReference type="RuleBase" id="RU000488"/>
    </source>
</evidence>
<gene>
    <name evidence="11" type="ORF">OSTQU699_LOCUS5686</name>
</gene>
<evidence type="ECO:0000256" key="2">
    <source>
        <dbReference type="ARBA" id="ARBA00006375"/>
    </source>
</evidence>
<keyword evidence="8 9" id="KW-0472">Membrane</keyword>
<proteinExistence type="inferred from homology"/>
<protein>
    <submittedName>
        <fullName evidence="11">Uncharacterized protein</fullName>
    </submittedName>
</protein>
<evidence type="ECO:0000256" key="1">
    <source>
        <dbReference type="ARBA" id="ARBA00004225"/>
    </source>
</evidence>
<evidence type="ECO:0000256" key="8">
    <source>
        <dbReference type="ARBA" id="ARBA00023136"/>
    </source>
</evidence>